<dbReference type="GO" id="GO:0016301">
    <property type="term" value="F:kinase activity"/>
    <property type="evidence" value="ECO:0007669"/>
    <property type="project" value="UniProtKB-KW"/>
</dbReference>
<dbReference type="EMBL" id="SODP01000002">
    <property type="protein sequence ID" value="TDW70866.1"/>
    <property type="molecule type" value="Genomic_DNA"/>
</dbReference>
<dbReference type="InterPro" id="IPR027417">
    <property type="entry name" value="P-loop_NTPase"/>
</dbReference>
<dbReference type="OrthoDB" id="3819922at2"/>
<keyword evidence="2" id="KW-1185">Reference proteome</keyword>
<name>A0A4R8C4Y3_9ACTN</name>
<accession>A0A4R8C4Y3</accession>
<protein>
    <submittedName>
        <fullName evidence="1">Kinase</fullName>
    </submittedName>
</protein>
<proteinExistence type="predicted"/>
<comment type="caution">
    <text evidence="1">The sequence shown here is derived from an EMBL/GenBank/DDBJ whole genome shotgun (WGS) entry which is preliminary data.</text>
</comment>
<dbReference type="Gene3D" id="3.40.50.300">
    <property type="entry name" value="P-loop containing nucleotide triphosphate hydrolases"/>
    <property type="match status" value="1"/>
</dbReference>
<dbReference type="RefSeq" id="WP_134105994.1">
    <property type="nucleotide sequence ID" value="NZ_SODP01000002.1"/>
</dbReference>
<evidence type="ECO:0000313" key="2">
    <source>
        <dbReference type="Proteomes" id="UP000295146"/>
    </source>
</evidence>
<dbReference type="PANTHER" id="PTHR37807:SF3">
    <property type="entry name" value="OS07G0160300 PROTEIN"/>
    <property type="match status" value="1"/>
</dbReference>
<gene>
    <name evidence="1" type="ORF">EV653_4928</name>
</gene>
<reference evidence="1 2" key="1">
    <citation type="submission" date="2019-03" db="EMBL/GenBank/DDBJ databases">
        <title>Genomic Encyclopedia of Type Strains, Phase III (KMG-III): the genomes of soil and plant-associated and newly described type strains.</title>
        <authorList>
            <person name="Whitman W."/>
        </authorList>
    </citation>
    <scope>NUCLEOTIDE SEQUENCE [LARGE SCALE GENOMIC DNA]</scope>
    <source>
        <strain evidence="1 2">VKM Ac-2573</strain>
    </source>
</reference>
<sequence>MKQFLLQMSGLPGSGKSTIARQVGSRYGAAVVDLDVIRSAVLDGGVSVEASGRVAYPVMYELTRSFLAQGFSVVIDSPCGYDEIVTTGRAIADERDVAYRYVELVTDDLTLIDGRLRTRVPLRSQRRAINLHAIDAGDTDPDGHQLFQTWLHRTKRPSEGYLQVDSAQPVDLILTEVHSYLDL</sequence>
<organism evidence="1 2">
    <name type="scientific">Kribbella pratensis</name>
    <dbReference type="NCBI Taxonomy" id="2512112"/>
    <lineage>
        <taxon>Bacteria</taxon>
        <taxon>Bacillati</taxon>
        <taxon>Actinomycetota</taxon>
        <taxon>Actinomycetes</taxon>
        <taxon>Propionibacteriales</taxon>
        <taxon>Kribbellaceae</taxon>
        <taxon>Kribbella</taxon>
    </lineage>
</organism>
<keyword evidence="1" id="KW-0808">Transferase</keyword>
<dbReference type="AlphaFoldDB" id="A0A4R8C4Y3"/>
<dbReference type="Pfam" id="PF13671">
    <property type="entry name" value="AAA_33"/>
    <property type="match status" value="1"/>
</dbReference>
<dbReference type="Proteomes" id="UP000295146">
    <property type="component" value="Unassembled WGS sequence"/>
</dbReference>
<keyword evidence="1" id="KW-0418">Kinase</keyword>
<dbReference type="SUPFAM" id="SSF52540">
    <property type="entry name" value="P-loop containing nucleoside triphosphate hydrolases"/>
    <property type="match status" value="1"/>
</dbReference>
<evidence type="ECO:0000313" key="1">
    <source>
        <dbReference type="EMBL" id="TDW70866.1"/>
    </source>
</evidence>
<dbReference type="PANTHER" id="PTHR37807">
    <property type="entry name" value="OS07G0160300 PROTEIN"/>
    <property type="match status" value="1"/>
</dbReference>